<keyword evidence="2" id="KW-1185">Reference proteome</keyword>
<sequence length="107" mass="12176">MINNSFHLTQVIASAWGDPSYITDAVWNAGYRKAARTSEEIVLVTLKVIEDSYYSDIVYEYWPKDLEAVLAAELNFLIDDLVWSDKTTPATVARIILENGYQRGNEK</sequence>
<dbReference type="EMBL" id="FMWJ01000028">
    <property type="protein sequence ID" value="SCZ72045.1"/>
    <property type="molecule type" value="Genomic_DNA"/>
</dbReference>
<dbReference type="RefSeq" id="WP_049583059.1">
    <property type="nucleotide sequence ID" value="NZ_CAWQXX010000031.1"/>
</dbReference>
<reference evidence="2" key="1">
    <citation type="submission" date="2016-10" db="EMBL/GenBank/DDBJ databases">
        <authorList>
            <person name="Varghese N."/>
            <person name="Submissions S."/>
        </authorList>
    </citation>
    <scope>NUCLEOTIDE SEQUENCE [LARGE SCALE GENOMIC DNA]</scope>
    <source>
        <strain evidence="2">ATCC 29999</strain>
    </source>
</reference>
<evidence type="ECO:0000313" key="1">
    <source>
        <dbReference type="EMBL" id="SCZ72045.1"/>
    </source>
</evidence>
<dbReference type="OrthoDB" id="6457712at2"/>
<evidence type="ECO:0000313" key="2">
    <source>
        <dbReference type="Proteomes" id="UP000183223"/>
    </source>
</evidence>
<name>A0A1G5RDA7_PHOLU</name>
<protein>
    <submittedName>
        <fullName evidence="1">Uncharacterized protein</fullName>
    </submittedName>
</protein>
<organism evidence="1 2">
    <name type="scientific">Photorhabdus luminescens</name>
    <name type="common">Xenorhabdus luminescens</name>
    <dbReference type="NCBI Taxonomy" id="29488"/>
    <lineage>
        <taxon>Bacteria</taxon>
        <taxon>Pseudomonadati</taxon>
        <taxon>Pseudomonadota</taxon>
        <taxon>Gammaproteobacteria</taxon>
        <taxon>Enterobacterales</taxon>
        <taxon>Morganellaceae</taxon>
        <taxon>Photorhabdus</taxon>
    </lineage>
</organism>
<accession>A0A1G5RDA7</accession>
<dbReference type="GeneID" id="45656056"/>
<dbReference type="STRING" id="29488.KS18_04735"/>
<dbReference type="AlphaFoldDB" id="A0A1G5RDA7"/>
<dbReference type="Proteomes" id="UP000183223">
    <property type="component" value="Unassembled WGS sequence"/>
</dbReference>
<gene>
    <name evidence="1" type="ORF">SAMN02982990_03936</name>
</gene>
<proteinExistence type="predicted"/>